<feature type="transmembrane region" description="Helical" evidence="7">
    <location>
        <begin position="286"/>
        <end position="304"/>
    </location>
</feature>
<dbReference type="RefSeq" id="WP_015204849.1">
    <property type="nucleotide sequence ID" value="NC_019753.1"/>
</dbReference>
<keyword evidence="5 7" id="KW-1133">Transmembrane helix</keyword>
<dbReference type="OrthoDB" id="9795150at2"/>
<reference evidence="9 10" key="1">
    <citation type="submission" date="2012-06" db="EMBL/GenBank/DDBJ databases">
        <title>Finished chromosome of genome of Crinalium epipsammum PCC 9333.</title>
        <authorList>
            <consortium name="US DOE Joint Genome Institute"/>
            <person name="Gugger M."/>
            <person name="Coursin T."/>
            <person name="Rippka R."/>
            <person name="Tandeau De Marsac N."/>
            <person name="Huntemann M."/>
            <person name="Wei C.-L."/>
            <person name="Han J."/>
            <person name="Detter J.C."/>
            <person name="Han C."/>
            <person name="Tapia R."/>
            <person name="Davenport K."/>
            <person name="Daligault H."/>
            <person name="Erkkila T."/>
            <person name="Gu W."/>
            <person name="Munk A.C.C."/>
            <person name="Teshima H."/>
            <person name="Xu Y."/>
            <person name="Chain P."/>
            <person name="Chen A."/>
            <person name="Krypides N."/>
            <person name="Mavromatis K."/>
            <person name="Markowitz V."/>
            <person name="Szeto E."/>
            <person name="Ivanova N."/>
            <person name="Mikhailova N."/>
            <person name="Ovchinnikova G."/>
            <person name="Pagani I."/>
            <person name="Pati A."/>
            <person name="Goodwin L."/>
            <person name="Peters L."/>
            <person name="Pitluck S."/>
            <person name="Woyke T."/>
            <person name="Kerfeld C."/>
        </authorList>
    </citation>
    <scope>NUCLEOTIDE SEQUENCE [LARGE SCALE GENOMIC DNA]</scope>
    <source>
        <strain evidence="9 10">PCC 9333</strain>
    </source>
</reference>
<dbReference type="GO" id="GO:0022857">
    <property type="term" value="F:transmembrane transporter activity"/>
    <property type="evidence" value="ECO:0007669"/>
    <property type="project" value="InterPro"/>
</dbReference>
<dbReference type="AlphaFoldDB" id="K9W4M8"/>
<dbReference type="Gene3D" id="1.20.1250.20">
    <property type="entry name" value="MFS general substrate transporter like domains"/>
    <property type="match status" value="1"/>
</dbReference>
<dbReference type="InterPro" id="IPR020846">
    <property type="entry name" value="MFS_dom"/>
</dbReference>
<feature type="transmembrane region" description="Helical" evidence="7">
    <location>
        <begin position="169"/>
        <end position="189"/>
    </location>
</feature>
<accession>K9W4M8</accession>
<feature type="transmembrane region" description="Helical" evidence="7">
    <location>
        <begin position="12"/>
        <end position="31"/>
    </location>
</feature>
<evidence type="ECO:0000256" key="1">
    <source>
        <dbReference type="ARBA" id="ARBA00004651"/>
    </source>
</evidence>
<proteinExistence type="inferred from homology"/>
<dbReference type="InterPro" id="IPR036259">
    <property type="entry name" value="MFS_trans_sf"/>
</dbReference>
<feature type="transmembrane region" description="Helical" evidence="7">
    <location>
        <begin position="79"/>
        <end position="98"/>
    </location>
</feature>
<dbReference type="PANTHER" id="PTHR23514">
    <property type="entry name" value="BYPASS OF STOP CODON PROTEIN 6"/>
    <property type="match status" value="1"/>
</dbReference>
<dbReference type="HOGENOM" id="CLU_021993_0_0_3"/>
<keyword evidence="4 7" id="KW-0812">Transmembrane</keyword>
<dbReference type="eggNOG" id="COG0738">
    <property type="taxonomic scope" value="Bacteria"/>
</dbReference>
<dbReference type="EMBL" id="CP003620">
    <property type="protein sequence ID" value="AFZ14749.1"/>
    <property type="molecule type" value="Genomic_DNA"/>
</dbReference>
<feature type="domain" description="Major facilitator superfamily (MFS) profile" evidence="8">
    <location>
        <begin position="17"/>
        <end position="396"/>
    </location>
</feature>
<evidence type="ECO:0000256" key="3">
    <source>
        <dbReference type="ARBA" id="ARBA00022448"/>
    </source>
</evidence>
<feature type="transmembrane region" description="Helical" evidence="7">
    <location>
        <begin position="337"/>
        <end position="356"/>
    </location>
</feature>
<dbReference type="InterPro" id="IPR051788">
    <property type="entry name" value="MFS_Transporter"/>
</dbReference>
<keyword evidence="3" id="KW-0813">Transport</keyword>
<organism evidence="9 10">
    <name type="scientific">Crinalium epipsammum PCC 9333</name>
    <dbReference type="NCBI Taxonomy" id="1173022"/>
    <lineage>
        <taxon>Bacteria</taxon>
        <taxon>Bacillati</taxon>
        <taxon>Cyanobacteriota</taxon>
        <taxon>Cyanophyceae</taxon>
        <taxon>Gomontiellales</taxon>
        <taxon>Gomontiellaceae</taxon>
        <taxon>Crinalium</taxon>
    </lineage>
</organism>
<evidence type="ECO:0000256" key="2">
    <source>
        <dbReference type="ARBA" id="ARBA00008335"/>
    </source>
</evidence>
<protein>
    <submittedName>
        <fullName evidence="9">Major facilitator superfamily MFS_1</fullName>
    </submittedName>
</protein>
<name>K9W4M8_9CYAN</name>
<comment type="subcellular location">
    <subcellularLocation>
        <location evidence="1">Cell membrane</location>
        <topology evidence="1">Multi-pass membrane protein</topology>
    </subcellularLocation>
</comment>
<keyword evidence="6 7" id="KW-0472">Membrane</keyword>
<comment type="similarity">
    <text evidence="2">Belongs to the major facilitator superfamily.</text>
</comment>
<dbReference type="PROSITE" id="PS50850">
    <property type="entry name" value="MFS"/>
    <property type="match status" value="1"/>
</dbReference>
<dbReference type="PATRIC" id="fig|1173022.3.peg.4252"/>
<feature type="transmembrane region" description="Helical" evidence="7">
    <location>
        <begin position="210"/>
        <end position="233"/>
    </location>
</feature>
<dbReference type="PANTHER" id="PTHR23514:SF3">
    <property type="entry name" value="BYPASS OF STOP CODON PROTEIN 6"/>
    <property type="match status" value="1"/>
</dbReference>
<evidence type="ECO:0000256" key="6">
    <source>
        <dbReference type="ARBA" id="ARBA00023136"/>
    </source>
</evidence>
<evidence type="ECO:0000313" key="10">
    <source>
        <dbReference type="Proteomes" id="UP000010472"/>
    </source>
</evidence>
<feature type="transmembrane region" description="Helical" evidence="7">
    <location>
        <begin position="104"/>
        <end position="129"/>
    </location>
</feature>
<evidence type="ECO:0000259" key="8">
    <source>
        <dbReference type="PROSITE" id="PS50850"/>
    </source>
</evidence>
<dbReference type="InterPro" id="IPR011701">
    <property type="entry name" value="MFS"/>
</dbReference>
<evidence type="ECO:0000256" key="7">
    <source>
        <dbReference type="SAM" id="Phobius"/>
    </source>
</evidence>
<dbReference type="GO" id="GO:0005886">
    <property type="term" value="C:plasma membrane"/>
    <property type="evidence" value="ECO:0007669"/>
    <property type="project" value="UniProtKB-SubCell"/>
</dbReference>
<evidence type="ECO:0000313" key="9">
    <source>
        <dbReference type="EMBL" id="AFZ14749.1"/>
    </source>
</evidence>
<gene>
    <name evidence="9" type="ORF">Cri9333_3941</name>
</gene>
<sequence>MPDSHQQINGEYSPRLGLIVAFYAFIAIGMGEGGLGVLLPSIMTSFHLTPATVTWLFLSQITGYIVAAFSSSIISNHIGLARMLLLASILLSGALIVYASTPVWGVMVITGTALGLGIGLIDAGINTYIVNDARHSHFIGVLHGFYGTGALLDPAIATTLLGINLHWRIVYVVFASVVGLLSAVLIWVIKIDYQPLTHQVTVSGGDARANLRTALGTPTVLISGFFLLVYVGTEVAIGNWAYSVQTISRNTPLIIAGYSVSAYWMGLTIGRMGMGYAIKYLGTIRLLDFSLTLLTVGALSWWLLPEQVLSLPLLGLALAAIFPTTILLVPQRVAMPLVPATIGFLSSVASFGAATIPSGLGFVANSMGLSIIPIMMLPLAALMMLLHRWLVSHPFSKV</sequence>
<evidence type="ECO:0000256" key="5">
    <source>
        <dbReference type="ARBA" id="ARBA00022989"/>
    </source>
</evidence>
<dbReference type="Pfam" id="PF07690">
    <property type="entry name" value="MFS_1"/>
    <property type="match status" value="1"/>
</dbReference>
<keyword evidence="10" id="KW-1185">Reference proteome</keyword>
<dbReference type="KEGG" id="cep:Cri9333_3941"/>
<feature type="transmembrane region" description="Helical" evidence="7">
    <location>
        <begin position="253"/>
        <end position="274"/>
    </location>
</feature>
<feature type="transmembrane region" description="Helical" evidence="7">
    <location>
        <begin position="310"/>
        <end position="330"/>
    </location>
</feature>
<dbReference type="STRING" id="1173022.Cri9333_3941"/>
<feature type="transmembrane region" description="Helical" evidence="7">
    <location>
        <begin position="141"/>
        <end position="163"/>
    </location>
</feature>
<feature type="transmembrane region" description="Helical" evidence="7">
    <location>
        <begin position="362"/>
        <end position="386"/>
    </location>
</feature>
<dbReference type="SUPFAM" id="SSF103473">
    <property type="entry name" value="MFS general substrate transporter"/>
    <property type="match status" value="1"/>
</dbReference>
<evidence type="ECO:0000256" key="4">
    <source>
        <dbReference type="ARBA" id="ARBA00022692"/>
    </source>
</evidence>
<dbReference type="Proteomes" id="UP000010472">
    <property type="component" value="Chromosome"/>
</dbReference>